<accession>A0A8H3TRX6</accession>
<sequence>MAMLRTIKPKNARSKRALDAREPQLVENEKTAIFVKGEKTSEPVRIAMKDLHALKLPHSINFNKKNPIHPFDVDPSRGLQSLEFFSNKNDASLFVVGMHSKKRPNDLVWVRCFDGQVLDMIEMGLEKAVPMSEFKTTKMAPGHRFLMCFQSSLFSSHPSYILLKSMLLDFYNGHEIDQIPLEGLEAVMTVTAGPLKNESTSTMEPTDGKVDLVVDAGKEDLPLVHLRVYTAKATAAAGTKKPQVTLSEMGPRLDFRIRRIKFPAEEMMQQALKRAKMEKKDIEKGQGKKRKNIETDAMGDLIGKIHMGKQELKNLQSRKMKGLKDPNVSAKKRSSDETPLSGGGEGRGKEKRARKAANADVSMSD</sequence>
<dbReference type="SMART" id="SM00879">
    <property type="entry name" value="Brix"/>
    <property type="match status" value="1"/>
</dbReference>
<dbReference type="GO" id="GO:0000027">
    <property type="term" value="P:ribosomal large subunit assembly"/>
    <property type="evidence" value="ECO:0007669"/>
    <property type="project" value="InterPro"/>
</dbReference>
<comment type="similarity">
    <text evidence="2 4">Belongs to the RPF2 family.</text>
</comment>
<feature type="region of interest" description="Disordered" evidence="5">
    <location>
        <begin position="274"/>
        <end position="295"/>
    </location>
</feature>
<protein>
    <recommendedName>
        <fullName evidence="4">Ribosome production factor 2 homolog</fullName>
    </recommendedName>
    <alternativeName>
        <fullName evidence="4">Ribosome biogenesis protein RPF2 homolog</fullName>
    </alternativeName>
</protein>
<comment type="subcellular location">
    <subcellularLocation>
        <location evidence="1 4">Nucleus</location>
        <location evidence="1 4">Nucleolus</location>
    </subcellularLocation>
</comment>
<dbReference type="GO" id="GO:0019843">
    <property type="term" value="F:rRNA binding"/>
    <property type="evidence" value="ECO:0007669"/>
    <property type="project" value="UniProtKB-UniRule"/>
</dbReference>
<feature type="region of interest" description="Disordered" evidence="5">
    <location>
        <begin position="310"/>
        <end position="365"/>
    </location>
</feature>
<dbReference type="AlphaFoldDB" id="A0A8H3TRX6"/>
<proteinExistence type="inferred from homology"/>
<organism evidence="7 8">
    <name type="scientific">Naganishia liquefaciens</name>
    <dbReference type="NCBI Taxonomy" id="104408"/>
    <lineage>
        <taxon>Eukaryota</taxon>
        <taxon>Fungi</taxon>
        <taxon>Dikarya</taxon>
        <taxon>Basidiomycota</taxon>
        <taxon>Agaricomycotina</taxon>
        <taxon>Tremellomycetes</taxon>
        <taxon>Filobasidiales</taxon>
        <taxon>Filobasidiaceae</taxon>
        <taxon>Naganishia</taxon>
    </lineage>
</organism>
<evidence type="ECO:0000313" key="8">
    <source>
        <dbReference type="Proteomes" id="UP000620104"/>
    </source>
</evidence>
<reference evidence="7" key="1">
    <citation type="submission" date="2020-07" db="EMBL/GenBank/DDBJ databases">
        <title>Draft Genome Sequence of a Deep-Sea Yeast, Naganishia (Cryptococcus) liquefaciens strain N6.</title>
        <authorList>
            <person name="Han Y.W."/>
            <person name="Kajitani R."/>
            <person name="Morimoto H."/>
            <person name="Parhat M."/>
            <person name="Tsubouchi H."/>
            <person name="Bakenova O."/>
            <person name="Ogata M."/>
            <person name="Argunhan B."/>
            <person name="Aoki R."/>
            <person name="Kajiwara S."/>
            <person name="Itoh T."/>
            <person name="Iwasaki H."/>
        </authorList>
    </citation>
    <scope>NUCLEOTIDE SEQUENCE</scope>
    <source>
        <strain evidence="7">N6</strain>
    </source>
</reference>
<evidence type="ECO:0000256" key="4">
    <source>
        <dbReference type="RuleBase" id="RU367086"/>
    </source>
</evidence>
<dbReference type="PANTHER" id="PTHR12728">
    <property type="entry name" value="BRIX DOMAIN CONTAINING PROTEIN"/>
    <property type="match status" value="1"/>
</dbReference>
<dbReference type="Pfam" id="PF04427">
    <property type="entry name" value="Brix"/>
    <property type="match status" value="1"/>
</dbReference>
<evidence type="ECO:0000256" key="5">
    <source>
        <dbReference type="SAM" id="MobiDB-lite"/>
    </source>
</evidence>
<dbReference type="OrthoDB" id="407658at2759"/>
<name>A0A8H3TRX6_9TREE</name>
<evidence type="ECO:0000259" key="6">
    <source>
        <dbReference type="PROSITE" id="PS50833"/>
    </source>
</evidence>
<gene>
    <name evidence="7" type="ORF">NliqN6_2479</name>
</gene>
<dbReference type="InterPro" id="IPR039770">
    <property type="entry name" value="Rpf2"/>
</dbReference>
<dbReference type="Proteomes" id="UP000620104">
    <property type="component" value="Unassembled WGS sequence"/>
</dbReference>
<dbReference type="PROSITE" id="PS50833">
    <property type="entry name" value="BRIX"/>
    <property type="match status" value="1"/>
</dbReference>
<evidence type="ECO:0000256" key="3">
    <source>
        <dbReference type="ARBA" id="ARBA00023242"/>
    </source>
</evidence>
<dbReference type="PANTHER" id="PTHR12728:SF0">
    <property type="entry name" value="RIBOSOME PRODUCTION FACTOR 2 HOMOLOG"/>
    <property type="match status" value="1"/>
</dbReference>
<evidence type="ECO:0000256" key="1">
    <source>
        <dbReference type="ARBA" id="ARBA00004604"/>
    </source>
</evidence>
<keyword evidence="3 4" id="KW-0539">Nucleus</keyword>
<evidence type="ECO:0000313" key="7">
    <source>
        <dbReference type="EMBL" id="GHJ86077.1"/>
    </source>
</evidence>
<evidence type="ECO:0000256" key="2">
    <source>
        <dbReference type="ARBA" id="ARBA00010782"/>
    </source>
</evidence>
<dbReference type="GO" id="GO:0000463">
    <property type="term" value="P:maturation of LSU-rRNA from tricistronic rRNA transcript (SSU-rRNA, 5.8S rRNA, LSU-rRNA)"/>
    <property type="evidence" value="ECO:0007669"/>
    <property type="project" value="TreeGrafter"/>
</dbReference>
<dbReference type="InterPro" id="IPR007109">
    <property type="entry name" value="Brix"/>
</dbReference>
<dbReference type="GO" id="GO:0005730">
    <property type="term" value="C:nucleolus"/>
    <property type="evidence" value="ECO:0007669"/>
    <property type="project" value="UniProtKB-SubCell"/>
</dbReference>
<keyword evidence="8" id="KW-1185">Reference proteome</keyword>
<dbReference type="EMBL" id="BLZA01000017">
    <property type="protein sequence ID" value="GHJ86077.1"/>
    <property type="molecule type" value="Genomic_DNA"/>
</dbReference>
<feature type="domain" description="Brix" evidence="6">
    <location>
        <begin position="30"/>
        <end position="266"/>
    </location>
</feature>
<comment type="caution">
    <text evidence="7">The sequence shown here is derived from an EMBL/GenBank/DDBJ whole genome shotgun (WGS) entry which is preliminary data.</text>
</comment>